<dbReference type="Pfam" id="PF13639">
    <property type="entry name" value="zf-RING_2"/>
    <property type="match status" value="1"/>
</dbReference>
<dbReference type="Gene3D" id="3.30.40.10">
    <property type="entry name" value="Zinc/RING finger domain, C3HC4 (zinc finger)"/>
    <property type="match status" value="1"/>
</dbReference>
<evidence type="ECO:0000256" key="3">
    <source>
        <dbReference type="PROSITE-ProRule" id="PRU00175"/>
    </source>
</evidence>
<dbReference type="CDD" id="cd17039">
    <property type="entry name" value="Ubl_ubiquitin_like"/>
    <property type="match status" value="1"/>
</dbReference>
<dbReference type="SMART" id="SM00184">
    <property type="entry name" value="RING"/>
    <property type="match status" value="1"/>
</dbReference>
<reference evidence="6" key="1">
    <citation type="journal article" date="2020" name="Ecol. Evol.">
        <title>Genome structure and content of the rice root-knot nematode (Meloidogyne graminicola).</title>
        <authorList>
            <person name="Phan N.T."/>
            <person name="Danchin E.G.J."/>
            <person name="Klopp C."/>
            <person name="Perfus-Barbeoch L."/>
            <person name="Kozlowski D.K."/>
            <person name="Koutsovoulos G.D."/>
            <person name="Lopez-Roques C."/>
            <person name="Bouchez O."/>
            <person name="Zahm M."/>
            <person name="Besnard G."/>
            <person name="Bellafiore S."/>
        </authorList>
    </citation>
    <scope>NUCLEOTIDE SEQUENCE</scope>
    <source>
        <strain evidence="6">VN-18</strain>
    </source>
</reference>
<dbReference type="SUPFAM" id="SSF54236">
    <property type="entry name" value="Ubiquitin-like"/>
    <property type="match status" value="1"/>
</dbReference>
<keyword evidence="1 3" id="KW-0863">Zinc-finger</keyword>
<dbReference type="InterPro" id="IPR001841">
    <property type="entry name" value="Znf_RING"/>
</dbReference>
<comment type="caution">
    <text evidence="6">The sequence shown here is derived from an EMBL/GenBank/DDBJ whole genome shotgun (WGS) entry which is preliminary data.</text>
</comment>
<dbReference type="InterPro" id="IPR013083">
    <property type="entry name" value="Znf_RING/FYVE/PHD"/>
</dbReference>
<dbReference type="PROSITE" id="PS50089">
    <property type="entry name" value="ZF_RING_2"/>
    <property type="match status" value="1"/>
</dbReference>
<dbReference type="AlphaFoldDB" id="A0A8T0A313"/>
<sequence>MTDYVLGDCTICYRSLTLFDAHNVNCNHIYHKECITNWINKGAKNCPQCSEPATINGIKRYFVEAKANVSPVINNDQDIVNTTTNTQNSTQNLQIIVNDLFNVKTVLPGLKPSNTIKDMKYMIENLRGWPADNQTLSYHGQTLENDLKFFFFKFY</sequence>
<accession>A0A8T0A313</accession>
<evidence type="ECO:0000256" key="1">
    <source>
        <dbReference type="ARBA" id="ARBA00022771"/>
    </source>
</evidence>
<dbReference type="PROSITE" id="PS50053">
    <property type="entry name" value="UBIQUITIN_2"/>
    <property type="match status" value="1"/>
</dbReference>
<keyword evidence="1 3" id="KW-0479">Metal-binding</keyword>
<feature type="domain" description="Ubiquitin-like" evidence="4">
    <location>
        <begin position="93"/>
        <end position="146"/>
    </location>
</feature>
<name>A0A8T0A313_9BILA</name>
<proteinExistence type="predicted"/>
<evidence type="ECO:0008006" key="8">
    <source>
        <dbReference type="Google" id="ProtNLM"/>
    </source>
</evidence>
<evidence type="ECO:0000313" key="6">
    <source>
        <dbReference type="EMBL" id="KAF7639768.1"/>
    </source>
</evidence>
<dbReference type="GO" id="GO:0008270">
    <property type="term" value="F:zinc ion binding"/>
    <property type="evidence" value="ECO:0007669"/>
    <property type="project" value="UniProtKB-KW"/>
</dbReference>
<dbReference type="SUPFAM" id="SSF57850">
    <property type="entry name" value="RING/U-box"/>
    <property type="match status" value="1"/>
</dbReference>
<dbReference type="Gene3D" id="3.10.20.90">
    <property type="entry name" value="Phosphatidylinositol 3-kinase Catalytic Subunit, Chain A, domain 1"/>
    <property type="match status" value="1"/>
</dbReference>
<organism evidence="6 7">
    <name type="scientific">Meloidogyne graminicola</name>
    <dbReference type="NCBI Taxonomy" id="189291"/>
    <lineage>
        <taxon>Eukaryota</taxon>
        <taxon>Metazoa</taxon>
        <taxon>Ecdysozoa</taxon>
        <taxon>Nematoda</taxon>
        <taxon>Chromadorea</taxon>
        <taxon>Rhabditida</taxon>
        <taxon>Tylenchina</taxon>
        <taxon>Tylenchomorpha</taxon>
        <taxon>Tylenchoidea</taxon>
        <taxon>Meloidogynidae</taxon>
        <taxon>Meloidogyninae</taxon>
        <taxon>Meloidogyne</taxon>
    </lineage>
</organism>
<keyword evidence="2" id="KW-0862">Zinc</keyword>
<dbReference type="InterPro" id="IPR029071">
    <property type="entry name" value="Ubiquitin-like_domsf"/>
</dbReference>
<evidence type="ECO:0000259" key="4">
    <source>
        <dbReference type="PROSITE" id="PS50053"/>
    </source>
</evidence>
<gene>
    <name evidence="6" type="ORF">Mgra_00000689</name>
</gene>
<evidence type="ECO:0000256" key="2">
    <source>
        <dbReference type="ARBA" id="ARBA00022833"/>
    </source>
</evidence>
<keyword evidence="7" id="KW-1185">Reference proteome</keyword>
<protein>
    <recommendedName>
        <fullName evidence="8">RING-type domain-containing protein</fullName>
    </recommendedName>
</protein>
<dbReference type="Proteomes" id="UP000605970">
    <property type="component" value="Unassembled WGS sequence"/>
</dbReference>
<dbReference type="OrthoDB" id="5831711at2759"/>
<dbReference type="InterPro" id="IPR000626">
    <property type="entry name" value="Ubiquitin-like_dom"/>
</dbReference>
<dbReference type="EMBL" id="JABEBT010000003">
    <property type="protein sequence ID" value="KAF7639768.1"/>
    <property type="molecule type" value="Genomic_DNA"/>
</dbReference>
<feature type="domain" description="RING-type" evidence="5">
    <location>
        <begin position="9"/>
        <end position="50"/>
    </location>
</feature>
<evidence type="ECO:0000259" key="5">
    <source>
        <dbReference type="PROSITE" id="PS50089"/>
    </source>
</evidence>
<evidence type="ECO:0000313" key="7">
    <source>
        <dbReference type="Proteomes" id="UP000605970"/>
    </source>
</evidence>